<dbReference type="Pfam" id="PF06826">
    <property type="entry name" value="Asp-Al_Ex"/>
    <property type="match status" value="2"/>
</dbReference>
<dbReference type="NCBIfam" id="TIGR01625">
    <property type="entry name" value="YidE_YbjL_dupl"/>
    <property type="match status" value="2"/>
</dbReference>
<comment type="caution">
    <text evidence="8">The sequence shown here is derived from an EMBL/GenBank/DDBJ whole genome shotgun (WGS) entry which is preliminary data.</text>
</comment>
<name>A0A4Y8WPB3_9PORP</name>
<dbReference type="InterPro" id="IPR036721">
    <property type="entry name" value="RCK_C_sf"/>
</dbReference>
<dbReference type="NCBIfam" id="NF003007">
    <property type="entry name" value="PRK03818.1"/>
    <property type="match status" value="1"/>
</dbReference>
<dbReference type="SUPFAM" id="SSF116726">
    <property type="entry name" value="TrkA C-terminal domain-like"/>
    <property type="match status" value="1"/>
</dbReference>
<dbReference type="PANTHER" id="PTHR30445">
    <property type="entry name" value="K(+)_H(+) ANTIPORTER SUBUNIT KHTT"/>
    <property type="match status" value="1"/>
</dbReference>
<dbReference type="Proteomes" id="UP000297225">
    <property type="component" value="Unassembled WGS sequence"/>
</dbReference>
<keyword evidence="9" id="KW-1185">Reference proteome</keyword>
<dbReference type="OrthoDB" id="9155749at2"/>
<evidence type="ECO:0000256" key="2">
    <source>
        <dbReference type="ARBA" id="ARBA00009854"/>
    </source>
</evidence>
<evidence type="ECO:0000256" key="7">
    <source>
        <dbReference type="ARBA" id="ARBA00023136"/>
    </source>
</evidence>
<evidence type="ECO:0000256" key="3">
    <source>
        <dbReference type="ARBA" id="ARBA00022448"/>
    </source>
</evidence>
<keyword evidence="3" id="KW-0813">Transport</keyword>
<evidence type="ECO:0000313" key="8">
    <source>
        <dbReference type="EMBL" id="TFH94711.1"/>
    </source>
</evidence>
<evidence type="ECO:0000256" key="4">
    <source>
        <dbReference type="ARBA" id="ARBA00022475"/>
    </source>
</evidence>
<dbReference type="AlphaFoldDB" id="A0A4Y8WPB3"/>
<keyword evidence="6" id="KW-1133">Transmembrane helix</keyword>
<dbReference type="InterPro" id="IPR006512">
    <property type="entry name" value="YidE_YbjL"/>
</dbReference>
<dbReference type="PROSITE" id="PS51202">
    <property type="entry name" value="RCK_C"/>
    <property type="match status" value="1"/>
</dbReference>
<dbReference type="STRING" id="1122973.GCA_000379925_01916"/>
<organism evidence="8 9">
    <name type="scientific">Porphyromonas levii</name>
    <dbReference type="NCBI Taxonomy" id="28114"/>
    <lineage>
        <taxon>Bacteria</taxon>
        <taxon>Pseudomonadati</taxon>
        <taxon>Bacteroidota</taxon>
        <taxon>Bacteroidia</taxon>
        <taxon>Bacteroidales</taxon>
        <taxon>Porphyromonadaceae</taxon>
        <taxon>Porphyromonas</taxon>
    </lineage>
</organism>
<dbReference type="InterPro" id="IPR006037">
    <property type="entry name" value="RCK_C"/>
</dbReference>
<comment type="subcellular location">
    <subcellularLocation>
        <location evidence="1">Cell membrane</location>
        <topology evidence="1">Multi-pass membrane protein</topology>
    </subcellularLocation>
</comment>
<dbReference type="Pfam" id="PF02080">
    <property type="entry name" value="TrkA_C"/>
    <property type="match status" value="1"/>
</dbReference>
<gene>
    <name evidence="8" type="ORF">E4P47_06420</name>
</gene>
<dbReference type="GO" id="GO:0005886">
    <property type="term" value="C:plasma membrane"/>
    <property type="evidence" value="ECO:0007669"/>
    <property type="project" value="UniProtKB-SubCell"/>
</dbReference>
<evidence type="ECO:0000256" key="1">
    <source>
        <dbReference type="ARBA" id="ARBA00004651"/>
    </source>
</evidence>
<evidence type="ECO:0000313" key="9">
    <source>
        <dbReference type="Proteomes" id="UP000297225"/>
    </source>
</evidence>
<dbReference type="EMBL" id="SPNC01000093">
    <property type="protein sequence ID" value="TFH94711.1"/>
    <property type="molecule type" value="Genomic_DNA"/>
</dbReference>
<keyword evidence="5" id="KW-0812">Transmembrane</keyword>
<keyword evidence="4" id="KW-1003">Cell membrane</keyword>
<comment type="similarity">
    <text evidence="2">Belongs to the AAE transporter (TC 2.A.81) family.</text>
</comment>
<dbReference type="GO" id="GO:0006813">
    <property type="term" value="P:potassium ion transport"/>
    <property type="evidence" value="ECO:0007669"/>
    <property type="project" value="InterPro"/>
</dbReference>
<protein>
    <submittedName>
        <fullName evidence="8">Putative transporter</fullName>
    </submittedName>
</protein>
<dbReference type="Gene3D" id="3.30.70.1450">
    <property type="entry name" value="Regulator of K+ conductance, C-terminal domain"/>
    <property type="match status" value="1"/>
</dbReference>
<dbReference type="RefSeq" id="WP_134849594.1">
    <property type="nucleotide sequence ID" value="NZ_CP197400.1"/>
</dbReference>
<evidence type="ECO:0000256" key="5">
    <source>
        <dbReference type="ARBA" id="ARBA00022692"/>
    </source>
</evidence>
<dbReference type="PANTHER" id="PTHR30445:SF3">
    <property type="entry name" value="TRANSPORT PROTEIN YIDE-RELATED"/>
    <property type="match status" value="1"/>
</dbReference>
<dbReference type="InterPro" id="IPR050144">
    <property type="entry name" value="AAE_transporter"/>
</dbReference>
<accession>A0A4Y8WPB3</accession>
<sequence>MVWLQQLFFGGGVAHSLLVMALTIMTGLILGRVKIFGISLGATFILFAGILYGELGMKVDTGILHFFQEFGLILFVFAIGLQVGPSFFSNFMKGGRTLNLLATLNVLLAVVVTVVIYFLSGVPVQTMVGIMSGAITNTPGLGAAQQAFNDITGNSDPSIGMGYAVAYPLGVVGIILSMVLIRSIARVNISKEEHQLQAERAEEELSAIPLSLEVQNPSLFGCNVESLTELLRGRHFVVSRIWKKATDEIQIAVTSTVLEEGDRIFVITEQPNIEALVMTVGRELHIDRKRWIPEDSKYIARKVVVTRKEVNGKSLKSLNLRALYAVNVTRIYRAGVEIVASPNFILQYGDRLNVVGSDAAIENVIPIFGNSVKRLDEPNLFTIFLGIVLGIMFGSIPIMFPGIPQPVKLGLAGGPLIVAIFIARFGYKVHLVSYTTTSANLILREMGISIFLACVGINAGNGFIDTIVNQGGLAWVGYGLLITMIPLLVVGFIGRFILKLNYLQIVGMMAGATTDPPALAYANSLSDNEASAVSYATVYPLTMFLRVLAAQLMIIFLL</sequence>
<dbReference type="GO" id="GO:0008324">
    <property type="term" value="F:monoatomic cation transmembrane transporter activity"/>
    <property type="evidence" value="ECO:0007669"/>
    <property type="project" value="InterPro"/>
</dbReference>
<proteinExistence type="inferred from homology"/>
<evidence type="ECO:0000256" key="6">
    <source>
        <dbReference type="ARBA" id="ARBA00022989"/>
    </source>
</evidence>
<reference evidence="8 9" key="1">
    <citation type="submission" date="2019-03" db="EMBL/GenBank/DDBJ databases">
        <title>Porphyromonas levii Isolated from the Uterus of Dairy Cows.</title>
        <authorList>
            <person name="Francis A.M."/>
        </authorList>
    </citation>
    <scope>NUCLEOTIDE SEQUENCE [LARGE SCALE GENOMIC DNA]</scope>
    <source>
        <strain evidence="8 9">AF5678</strain>
    </source>
</reference>
<keyword evidence="7" id="KW-0472">Membrane</keyword>